<proteinExistence type="predicted"/>
<dbReference type="InterPro" id="IPR001909">
    <property type="entry name" value="KRAB"/>
</dbReference>
<name>A0A2J8LSE6_PANTR</name>
<dbReference type="Pfam" id="PF01352">
    <property type="entry name" value="KRAB"/>
    <property type="match status" value="1"/>
</dbReference>
<dbReference type="PANTHER" id="PTHR12138:SF162">
    <property type="entry name" value="CHROMOSOME UNDETERMINED SCAFFOLD_275, WHOLE GENOME SHOTGUN SEQUENCE"/>
    <property type="match status" value="1"/>
</dbReference>
<dbReference type="Proteomes" id="UP000236370">
    <property type="component" value="Unassembled WGS sequence"/>
</dbReference>
<dbReference type="SUPFAM" id="SSF109640">
    <property type="entry name" value="KRAB domain (Kruppel-associated box)"/>
    <property type="match status" value="1"/>
</dbReference>
<protein>
    <submittedName>
        <fullName evidence="2">ZNF85 isoform 12</fullName>
    </submittedName>
</protein>
<dbReference type="EMBL" id="NBAG03000278">
    <property type="protein sequence ID" value="PNI50200.1"/>
    <property type="molecule type" value="Genomic_DNA"/>
</dbReference>
<gene>
    <name evidence="2" type="ORF">CK820_G0025968</name>
</gene>
<sequence>MGPLTFRDVAIEFSLEEWQCLDTAQRNLYRNVMLENYRNLVFLGIAVSKPDLITCLEQGKEAWSMKRHEIMVAKPTGEVSRCRPGWSTECNGAISAHCSLRLLGSSNSPASASQVAEIIGMRHHARLIFVFLVEVGFHHVGHAGLEL</sequence>
<evidence type="ECO:0000313" key="2">
    <source>
        <dbReference type="EMBL" id="PNI50200.1"/>
    </source>
</evidence>
<dbReference type="AlphaFoldDB" id="A0A2J8LSE6"/>
<dbReference type="PANTHER" id="PTHR12138">
    <property type="entry name" value="PRIMATE-EXPANDED PROTEIN FAMILY"/>
    <property type="match status" value="1"/>
</dbReference>
<dbReference type="CDD" id="cd07765">
    <property type="entry name" value="KRAB_A-box"/>
    <property type="match status" value="1"/>
</dbReference>
<dbReference type="PROSITE" id="PS50805">
    <property type="entry name" value="KRAB"/>
    <property type="match status" value="1"/>
</dbReference>
<reference evidence="2 3" key="1">
    <citation type="submission" date="2017-12" db="EMBL/GenBank/DDBJ databases">
        <title>High-resolution comparative analysis of great ape genomes.</title>
        <authorList>
            <person name="Pollen A."/>
            <person name="Hastie A."/>
            <person name="Hormozdiari F."/>
            <person name="Dougherty M."/>
            <person name="Liu R."/>
            <person name="Chaisson M."/>
            <person name="Hoppe E."/>
            <person name="Hill C."/>
            <person name="Pang A."/>
            <person name="Hillier L."/>
            <person name="Baker C."/>
            <person name="Armstrong J."/>
            <person name="Shendure J."/>
            <person name="Paten B."/>
            <person name="Wilson R."/>
            <person name="Chao H."/>
            <person name="Schneider V."/>
            <person name="Ventura M."/>
            <person name="Kronenberg Z."/>
            <person name="Murali S."/>
            <person name="Gordon D."/>
            <person name="Cantsilieris S."/>
            <person name="Munson K."/>
            <person name="Nelson B."/>
            <person name="Raja A."/>
            <person name="Underwood J."/>
            <person name="Diekhans M."/>
            <person name="Fiddes I."/>
            <person name="Haussler D."/>
            <person name="Eichler E."/>
        </authorList>
    </citation>
    <scope>NUCLEOTIDE SEQUENCE [LARGE SCALE GENOMIC DNA]</scope>
    <source>
        <tissue evidence="2">Blood</tissue>
    </source>
</reference>
<dbReference type="Gene3D" id="6.10.140.140">
    <property type="match status" value="1"/>
</dbReference>
<feature type="domain" description="KRAB" evidence="1">
    <location>
        <begin position="4"/>
        <end position="75"/>
    </location>
</feature>
<evidence type="ECO:0000313" key="3">
    <source>
        <dbReference type="Proteomes" id="UP000236370"/>
    </source>
</evidence>
<dbReference type="PRINTS" id="PR02045">
    <property type="entry name" value="F138DOMAIN"/>
</dbReference>
<evidence type="ECO:0000259" key="1">
    <source>
        <dbReference type="PROSITE" id="PS50805"/>
    </source>
</evidence>
<dbReference type="SMART" id="SM00349">
    <property type="entry name" value="KRAB"/>
    <property type="match status" value="1"/>
</dbReference>
<dbReference type="InterPro" id="IPR036051">
    <property type="entry name" value="KRAB_dom_sf"/>
</dbReference>
<accession>A0A2J8LSE6</accession>
<comment type="caution">
    <text evidence="2">The sequence shown here is derived from an EMBL/GenBank/DDBJ whole genome shotgun (WGS) entry which is preliminary data.</text>
</comment>
<dbReference type="GO" id="GO:0006355">
    <property type="term" value="P:regulation of DNA-templated transcription"/>
    <property type="evidence" value="ECO:0007669"/>
    <property type="project" value="InterPro"/>
</dbReference>
<organism evidence="2 3">
    <name type="scientific">Pan troglodytes</name>
    <name type="common">Chimpanzee</name>
    <dbReference type="NCBI Taxonomy" id="9598"/>
    <lineage>
        <taxon>Eukaryota</taxon>
        <taxon>Metazoa</taxon>
        <taxon>Chordata</taxon>
        <taxon>Craniata</taxon>
        <taxon>Vertebrata</taxon>
        <taxon>Euteleostomi</taxon>
        <taxon>Mammalia</taxon>
        <taxon>Eutheria</taxon>
        <taxon>Euarchontoglires</taxon>
        <taxon>Primates</taxon>
        <taxon>Haplorrhini</taxon>
        <taxon>Catarrhini</taxon>
        <taxon>Hominidae</taxon>
        <taxon>Pan</taxon>
    </lineage>
</organism>
<feature type="non-terminal residue" evidence="2">
    <location>
        <position position="147"/>
    </location>
</feature>